<proteinExistence type="inferred from homology"/>
<feature type="region of interest" description="Disordered" evidence="10">
    <location>
        <begin position="24"/>
        <end position="89"/>
    </location>
</feature>
<comment type="caution">
    <text evidence="9">Lacks conserved residue(s) required for the propagation of feature annotation.</text>
</comment>
<keyword evidence="3 9" id="KW-0813">Transport</keyword>
<feature type="compositionally biased region" description="Low complexity" evidence="10">
    <location>
        <begin position="408"/>
        <end position="417"/>
    </location>
</feature>
<feature type="signal peptide" evidence="11">
    <location>
        <begin position="1"/>
        <end position="23"/>
    </location>
</feature>
<dbReference type="PANTHER" id="PTHR31187:SF1">
    <property type="entry name" value="ADP,ATP CARRIER PROTEIN 1"/>
    <property type="match status" value="1"/>
</dbReference>
<feature type="region of interest" description="Disordered" evidence="10">
    <location>
        <begin position="116"/>
        <end position="155"/>
    </location>
</feature>
<organism evidence="12 13">
    <name type="scientific">Cyclostephanos tholiformis</name>
    <dbReference type="NCBI Taxonomy" id="382380"/>
    <lineage>
        <taxon>Eukaryota</taxon>
        <taxon>Sar</taxon>
        <taxon>Stramenopiles</taxon>
        <taxon>Ochrophyta</taxon>
        <taxon>Bacillariophyta</taxon>
        <taxon>Coscinodiscophyceae</taxon>
        <taxon>Thalassiosirophycidae</taxon>
        <taxon>Stephanodiscales</taxon>
        <taxon>Stephanodiscaceae</taxon>
        <taxon>Cyclostephanos</taxon>
    </lineage>
</organism>
<evidence type="ECO:0000313" key="13">
    <source>
        <dbReference type="Proteomes" id="UP001530377"/>
    </source>
</evidence>
<evidence type="ECO:0000256" key="10">
    <source>
        <dbReference type="SAM" id="MobiDB-lite"/>
    </source>
</evidence>
<name>A0ABD3RWG2_9STRA</name>
<accession>A0ABD3RWG2</accession>
<protein>
    <recommendedName>
        <fullName evidence="9">ADP,ATP carrier protein</fullName>
    </recommendedName>
</protein>
<feature type="region of interest" description="Disordered" evidence="10">
    <location>
        <begin position="377"/>
        <end position="417"/>
    </location>
</feature>
<keyword evidence="5 9" id="KW-0547">Nucleotide-binding</keyword>
<feature type="compositionally biased region" description="Basic and acidic residues" evidence="10">
    <location>
        <begin position="379"/>
        <end position="392"/>
    </location>
</feature>
<dbReference type="GO" id="GO:0016020">
    <property type="term" value="C:membrane"/>
    <property type="evidence" value="ECO:0007669"/>
    <property type="project" value="UniProtKB-SubCell"/>
</dbReference>
<dbReference type="AlphaFoldDB" id="A0ABD3RWG2"/>
<keyword evidence="6 9" id="KW-0067">ATP-binding</keyword>
<feature type="transmembrane region" description="Helical" evidence="9">
    <location>
        <begin position="165"/>
        <end position="186"/>
    </location>
</feature>
<sequence>MRASTMALSALAASYMTIESAIASPGGGVGDGGGRSDQYRRRVSTSRMNNDYHRRYRATSNRVTNRGMDGGIPHQSSNGRRSSGRGSSVVAIGDDGCEFEYNGRDDVASMAYGDMLASSSPSSSSSSSSSSISSAIKARGGGDDDDAEYGNDERRLHYHSPRARATLAMATCMSLHYLAYSLARPATMTLFTSSRLGFGGGGGTSTAYPLAMTFISPVSFLLLLWYGVVLERYGPGEALTRTSLWCAAGLTGSGLLIGKLDDRITPSSSSTASTTITKFAKYVVGLLFVFRESYVQLLTSQHWSFVSSVLTPGESSTWYGPISGLTSITSALGAMGVGKLSGLIGLTGVLMVSGLALASSVWFGGMAYRIAEENGFNPTDEHNSNRRNDGRGVVRQSPAGAKSDIGNSSSSSSSSSSSYSVAERSLLAKARDVFARVPTLWALFCEILACQCLSTLLNVCFVSRVSESIPDDAMRAGYVGRFYAGINVLSSALQFGVLPLTSKYAEPCMLWRAMPLIVLGMTSLLSFPWLGGAISGGSAEHPSLNMIAIAFLLMKTMEFSVRRMLDEMVYVPLDYESRYLGKEVIGVLGYRFGKSGASLALSAITSSFGSGRAMGVRELSYFATGAASLWFVAAWRLSNLVPTKDEAEEAYREMKKIKK</sequence>
<evidence type="ECO:0000256" key="4">
    <source>
        <dbReference type="ARBA" id="ARBA00022692"/>
    </source>
</evidence>
<dbReference type="PANTHER" id="PTHR31187">
    <property type="match status" value="1"/>
</dbReference>
<feature type="compositionally biased region" description="Low complexity" evidence="10">
    <location>
        <begin position="118"/>
        <end position="134"/>
    </location>
</feature>
<feature type="chain" id="PRO_5044807207" description="ADP,ATP carrier protein" evidence="11">
    <location>
        <begin position="24"/>
        <end position="659"/>
    </location>
</feature>
<dbReference type="InterPro" id="IPR004667">
    <property type="entry name" value="ADP_ATP_car_bac_type"/>
</dbReference>
<evidence type="ECO:0000256" key="1">
    <source>
        <dbReference type="ARBA" id="ARBA00004141"/>
    </source>
</evidence>
<evidence type="ECO:0000256" key="9">
    <source>
        <dbReference type="RuleBase" id="RU363121"/>
    </source>
</evidence>
<feature type="transmembrane region" description="Helical" evidence="9">
    <location>
        <begin position="482"/>
        <end position="501"/>
    </location>
</feature>
<evidence type="ECO:0000313" key="12">
    <source>
        <dbReference type="EMBL" id="KAL3816570.1"/>
    </source>
</evidence>
<dbReference type="EMBL" id="JALLPB020000142">
    <property type="protein sequence ID" value="KAL3816570.1"/>
    <property type="molecule type" value="Genomic_DNA"/>
</dbReference>
<comment type="caution">
    <text evidence="12">The sequence shown here is derived from an EMBL/GenBank/DDBJ whole genome shotgun (WGS) entry which is preliminary data.</text>
</comment>
<comment type="subcellular location">
    <subcellularLocation>
        <location evidence="1 9">Membrane</location>
        <topology evidence="1 9">Multi-pass membrane protein</topology>
    </subcellularLocation>
</comment>
<evidence type="ECO:0000256" key="2">
    <source>
        <dbReference type="ARBA" id="ARBA00007127"/>
    </source>
</evidence>
<feature type="compositionally biased region" description="Low complexity" evidence="10">
    <location>
        <begin position="76"/>
        <end position="88"/>
    </location>
</feature>
<feature type="transmembrane region" description="Helical" evidence="9">
    <location>
        <begin position="349"/>
        <end position="371"/>
    </location>
</feature>
<dbReference type="Pfam" id="PF03219">
    <property type="entry name" value="TLC"/>
    <property type="match status" value="1"/>
</dbReference>
<evidence type="ECO:0000256" key="11">
    <source>
        <dbReference type="SAM" id="SignalP"/>
    </source>
</evidence>
<evidence type="ECO:0000256" key="7">
    <source>
        <dbReference type="ARBA" id="ARBA00022989"/>
    </source>
</evidence>
<evidence type="ECO:0000256" key="8">
    <source>
        <dbReference type="ARBA" id="ARBA00023136"/>
    </source>
</evidence>
<keyword evidence="4 9" id="KW-0812">Transmembrane</keyword>
<feature type="compositionally biased region" description="Gly residues" evidence="10">
    <location>
        <begin position="25"/>
        <end position="35"/>
    </location>
</feature>
<reference evidence="12 13" key="1">
    <citation type="submission" date="2024-10" db="EMBL/GenBank/DDBJ databases">
        <title>Updated reference genomes for cyclostephanoid diatoms.</title>
        <authorList>
            <person name="Roberts W.R."/>
            <person name="Alverson A.J."/>
        </authorList>
    </citation>
    <scope>NUCLEOTIDE SEQUENCE [LARGE SCALE GENOMIC DNA]</scope>
    <source>
        <strain evidence="12 13">AJA228-03</strain>
    </source>
</reference>
<dbReference type="GO" id="GO:0005524">
    <property type="term" value="F:ATP binding"/>
    <property type="evidence" value="ECO:0007669"/>
    <property type="project" value="UniProtKB-KW"/>
</dbReference>
<gene>
    <name evidence="12" type="ORF">ACHAXA_003810</name>
</gene>
<evidence type="ECO:0000256" key="3">
    <source>
        <dbReference type="ARBA" id="ARBA00022448"/>
    </source>
</evidence>
<keyword evidence="7 9" id="KW-1133">Transmembrane helix</keyword>
<feature type="transmembrane region" description="Helical" evidence="9">
    <location>
        <begin position="207"/>
        <end position="226"/>
    </location>
</feature>
<keyword evidence="11" id="KW-0732">Signal</keyword>
<evidence type="ECO:0000256" key="6">
    <source>
        <dbReference type="ARBA" id="ARBA00022840"/>
    </source>
</evidence>
<keyword evidence="8 9" id="KW-0472">Membrane</keyword>
<feature type="transmembrane region" description="Helical" evidence="9">
    <location>
        <begin position="513"/>
        <end position="531"/>
    </location>
</feature>
<comment type="similarity">
    <text evidence="2 9">Belongs to the ADP/ATP translocase tlc family.</text>
</comment>
<evidence type="ECO:0000256" key="5">
    <source>
        <dbReference type="ARBA" id="ARBA00022741"/>
    </source>
</evidence>
<keyword evidence="13" id="KW-1185">Reference proteome</keyword>
<dbReference type="Proteomes" id="UP001530377">
    <property type="component" value="Unassembled WGS sequence"/>
</dbReference>